<comment type="caution">
    <text evidence="2">The sequence shown here is derived from an EMBL/GenBank/DDBJ whole genome shotgun (WGS) entry which is preliminary data.</text>
</comment>
<keyword evidence="1" id="KW-0472">Membrane</keyword>
<dbReference type="AlphaFoldDB" id="A0A2H0VZQ2"/>
<evidence type="ECO:0000313" key="3">
    <source>
        <dbReference type="Proteomes" id="UP000230935"/>
    </source>
</evidence>
<organism evidence="2 3">
    <name type="scientific">Candidatus Buchananbacteria bacterium CG10_big_fil_rev_8_21_14_0_10_42_9</name>
    <dbReference type="NCBI Taxonomy" id="1974526"/>
    <lineage>
        <taxon>Bacteria</taxon>
        <taxon>Candidatus Buchananiibacteriota</taxon>
    </lineage>
</organism>
<accession>A0A2H0VZQ2</accession>
<evidence type="ECO:0000313" key="2">
    <source>
        <dbReference type="EMBL" id="PIS04595.1"/>
    </source>
</evidence>
<gene>
    <name evidence="2" type="ORF">COT81_05620</name>
</gene>
<reference evidence="3" key="1">
    <citation type="submission" date="2017-09" db="EMBL/GenBank/DDBJ databases">
        <title>Depth-based differentiation of microbial function through sediment-hosted aquifers and enrichment of novel symbionts in the deep terrestrial subsurface.</title>
        <authorList>
            <person name="Probst A.J."/>
            <person name="Ladd B."/>
            <person name="Jarett J.K."/>
            <person name="Geller-Mcgrath D.E."/>
            <person name="Sieber C.M.K."/>
            <person name="Emerson J.B."/>
            <person name="Anantharaman K."/>
            <person name="Thomas B.C."/>
            <person name="Malmstrom R."/>
            <person name="Stieglmeier M."/>
            <person name="Klingl A."/>
            <person name="Woyke T."/>
            <person name="Ryan C.M."/>
            <person name="Banfield J.F."/>
        </authorList>
    </citation>
    <scope>NUCLEOTIDE SEQUENCE [LARGE SCALE GENOMIC DNA]</scope>
</reference>
<keyword evidence="1" id="KW-0812">Transmembrane</keyword>
<sequence>MDVYIHHKVDPHYRACWYYRNRRVGWLWILLATIIFGLYFVFGSAINQLVFNAEDARAATGIPSIINYQGKLLDSNGAAVADGT</sequence>
<keyword evidence="1" id="KW-1133">Transmembrane helix</keyword>
<dbReference type="Proteomes" id="UP000230935">
    <property type="component" value="Unassembled WGS sequence"/>
</dbReference>
<feature type="transmembrane region" description="Helical" evidence="1">
    <location>
        <begin position="24"/>
        <end position="42"/>
    </location>
</feature>
<dbReference type="EMBL" id="PEZZ01000048">
    <property type="protein sequence ID" value="PIS04595.1"/>
    <property type="molecule type" value="Genomic_DNA"/>
</dbReference>
<proteinExistence type="predicted"/>
<evidence type="ECO:0000256" key="1">
    <source>
        <dbReference type="SAM" id="Phobius"/>
    </source>
</evidence>
<name>A0A2H0VZQ2_9BACT</name>
<protein>
    <submittedName>
        <fullName evidence="2">Uncharacterized protein</fullName>
    </submittedName>
</protein>